<evidence type="ECO:0000313" key="2">
    <source>
        <dbReference type="Proteomes" id="UP000271227"/>
    </source>
</evidence>
<comment type="caution">
    <text evidence="1">The sequence shown here is derived from an EMBL/GenBank/DDBJ whole genome shotgun (WGS) entry which is preliminary data.</text>
</comment>
<name>A0A3M0CSH9_9PROT</name>
<evidence type="ECO:0000313" key="1">
    <source>
        <dbReference type="EMBL" id="RMB11815.1"/>
    </source>
</evidence>
<reference evidence="1 2" key="1">
    <citation type="submission" date="2018-10" db="EMBL/GenBank/DDBJ databases">
        <title>Genomic Encyclopedia of Archaeal and Bacterial Type Strains, Phase II (KMG-II): from individual species to whole genera.</title>
        <authorList>
            <person name="Goeker M."/>
        </authorList>
    </citation>
    <scope>NUCLEOTIDE SEQUENCE [LARGE SCALE GENOMIC DNA]</scope>
    <source>
        <strain evidence="1 2">DSM 25217</strain>
    </source>
</reference>
<accession>A0A3M0CSH9</accession>
<dbReference type="InParanoid" id="A0A3M0CSH9"/>
<protein>
    <submittedName>
        <fullName evidence="1">Uncharacterized protein</fullName>
    </submittedName>
</protein>
<gene>
    <name evidence="1" type="ORF">BXY39_0299</name>
</gene>
<dbReference type="EMBL" id="REFR01000009">
    <property type="protein sequence ID" value="RMB11815.1"/>
    <property type="molecule type" value="Genomic_DNA"/>
</dbReference>
<dbReference type="OrthoDB" id="9813122at2"/>
<dbReference type="AlphaFoldDB" id="A0A3M0CSH9"/>
<sequence length="325" mass="36187">MADCLNVYDYFADPAISVIEDGDRFQFLVSRLRRALDQKKPFEVYGGPLRITNVNGVPLLVDGYQRLKALKRCFPDPECAPDIAYTECDIGLESPDGLMEYIKSLAGSARRGEYILRCRSLHGLVMTGVSVSGLSCALSMTARQILTMVAVGGLDIEVHALIRDHGLDRDLAEALTTLVPAQIRAWARSLCRGESWAYSSIGIRNHYAAEQPLSRYVLFELSEYAGPAAPDASLDDCALVLQDTAQFWRLQNTAINDLARRLKRDGGNDVIVVREGQGRAWARQRHACNKRLYKYTASHSLKRRPLTTIYVYASGKTQLLQEPSS</sequence>
<dbReference type="Proteomes" id="UP000271227">
    <property type="component" value="Unassembled WGS sequence"/>
</dbReference>
<dbReference type="RefSeq" id="WP_121937054.1">
    <property type="nucleotide sequence ID" value="NZ_REFR01000009.1"/>
</dbReference>
<proteinExistence type="predicted"/>
<organism evidence="1 2">
    <name type="scientific">Eilatimonas milleporae</name>
    <dbReference type="NCBI Taxonomy" id="911205"/>
    <lineage>
        <taxon>Bacteria</taxon>
        <taxon>Pseudomonadati</taxon>
        <taxon>Pseudomonadota</taxon>
        <taxon>Alphaproteobacteria</taxon>
        <taxon>Kordiimonadales</taxon>
        <taxon>Kordiimonadaceae</taxon>
        <taxon>Eilatimonas</taxon>
    </lineage>
</organism>
<keyword evidence="2" id="KW-1185">Reference proteome</keyword>